<dbReference type="AlphaFoldDB" id="A0A819WFE9"/>
<protein>
    <submittedName>
        <fullName evidence="2">Uncharacterized protein</fullName>
    </submittedName>
</protein>
<dbReference type="EMBL" id="CAJOBD010008824">
    <property type="protein sequence ID" value="CAF4121934.1"/>
    <property type="molecule type" value="Genomic_DNA"/>
</dbReference>
<comment type="caution">
    <text evidence="2">The sequence shown here is derived from an EMBL/GenBank/DDBJ whole genome shotgun (WGS) entry which is preliminary data.</text>
</comment>
<evidence type="ECO:0000313" key="3">
    <source>
        <dbReference type="Proteomes" id="UP000663836"/>
    </source>
</evidence>
<organism evidence="2 3">
    <name type="scientific">Rotaria sordida</name>
    <dbReference type="NCBI Taxonomy" id="392033"/>
    <lineage>
        <taxon>Eukaryota</taxon>
        <taxon>Metazoa</taxon>
        <taxon>Spiralia</taxon>
        <taxon>Gnathifera</taxon>
        <taxon>Rotifera</taxon>
        <taxon>Eurotatoria</taxon>
        <taxon>Bdelloidea</taxon>
        <taxon>Philodinida</taxon>
        <taxon>Philodinidae</taxon>
        <taxon>Rotaria</taxon>
    </lineage>
</organism>
<gene>
    <name evidence="2" type="ORF">JBS370_LOCUS32669</name>
</gene>
<accession>A0A819WFE9</accession>
<sequence length="278" mass="31923">MEVMNVFKLNTVQLNAYDDRYLFYDPAGERYGKKTSLKNSSILQTINDNDEEKGLNSSITTGSPTVTSKIIEENQSMPEMIPVILETDRSYIRNDENGKEEDDENKNSEQEELVKPSIISIPLIYTKQTNPTTTTTSFEQVVIDELRSINTTLNSMKKRLDNIENKTDVVYEMASERRVMHALHSVGMTGIEGLSCEFYHYHEYRLPLNSLANQLQQHYHNRWKYYDRYVDISLCPQTIEINLMGFGSFPGMPVNLTSPPRFNTLVLPHPSSSNFDPS</sequence>
<proteinExistence type="predicted"/>
<evidence type="ECO:0000256" key="1">
    <source>
        <dbReference type="SAM" id="MobiDB-lite"/>
    </source>
</evidence>
<reference evidence="2" key="1">
    <citation type="submission" date="2021-02" db="EMBL/GenBank/DDBJ databases">
        <authorList>
            <person name="Nowell W R."/>
        </authorList>
    </citation>
    <scope>NUCLEOTIDE SEQUENCE</scope>
</reference>
<feature type="region of interest" description="Disordered" evidence="1">
    <location>
        <begin position="89"/>
        <end position="113"/>
    </location>
</feature>
<name>A0A819WFE9_9BILA</name>
<dbReference type="Proteomes" id="UP000663836">
    <property type="component" value="Unassembled WGS sequence"/>
</dbReference>
<evidence type="ECO:0000313" key="2">
    <source>
        <dbReference type="EMBL" id="CAF4121934.1"/>
    </source>
</evidence>